<evidence type="ECO:0000259" key="11">
    <source>
        <dbReference type="PROSITE" id="PS50109"/>
    </source>
</evidence>
<dbReference type="PROSITE" id="PS50110">
    <property type="entry name" value="RESPONSE_REGULATORY"/>
    <property type="match status" value="1"/>
</dbReference>
<evidence type="ECO:0000256" key="1">
    <source>
        <dbReference type="ARBA" id="ARBA00000085"/>
    </source>
</evidence>
<evidence type="ECO:0000256" key="7">
    <source>
        <dbReference type="ARBA" id="ARBA00022840"/>
    </source>
</evidence>
<evidence type="ECO:0000256" key="10">
    <source>
        <dbReference type="SAM" id="Coils"/>
    </source>
</evidence>
<dbReference type="PANTHER" id="PTHR43065">
    <property type="entry name" value="SENSOR HISTIDINE KINASE"/>
    <property type="match status" value="1"/>
</dbReference>
<dbReference type="SUPFAM" id="SSF52172">
    <property type="entry name" value="CheY-like"/>
    <property type="match status" value="1"/>
</dbReference>
<dbReference type="Pfam" id="PF02518">
    <property type="entry name" value="HATPase_c"/>
    <property type="match status" value="1"/>
</dbReference>
<organism evidence="13 14">
    <name type="scientific">Phormidesmis priestleyi</name>
    <dbReference type="NCBI Taxonomy" id="268141"/>
    <lineage>
        <taxon>Bacteria</taxon>
        <taxon>Bacillati</taxon>
        <taxon>Cyanobacteriota</taxon>
        <taxon>Cyanophyceae</taxon>
        <taxon>Leptolyngbyales</taxon>
        <taxon>Leptolyngbyaceae</taxon>
        <taxon>Phormidesmis</taxon>
    </lineage>
</organism>
<accession>A0A2W4XPA4</accession>
<dbReference type="SMART" id="SM00448">
    <property type="entry name" value="REC"/>
    <property type="match status" value="1"/>
</dbReference>
<dbReference type="GO" id="GO:0005524">
    <property type="term" value="F:ATP binding"/>
    <property type="evidence" value="ECO:0007669"/>
    <property type="project" value="UniProtKB-KW"/>
</dbReference>
<feature type="domain" description="Response regulatory" evidence="12">
    <location>
        <begin position="25"/>
        <end position="142"/>
    </location>
</feature>
<evidence type="ECO:0000256" key="6">
    <source>
        <dbReference type="ARBA" id="ARBA00022777"/>
    </source>
</evidence>
<evidence type="ECO:0000256" key="8">
    <source>
        <dbReference type="ARBA" id="ARBA00023012"/>
    </source>
</evidence>
<dbReference type="InterPro" id="IPR036890">
    <property type="entry name" value="HATPase_C_sf"/>
</dbReference>
<dbReference type="SUPFAM" id="SSF47384">
    <property type="entry name" value="Homodimeric domain of signal transducing histidine kinase"/>
    <property type="match status" value="1"/>
</dbReference>
<dbReference type="Gene3D" id="3.40.50.2300">
    <property type="match status" value="1"/>
</dbReference>
<evidence type="ECO:0000256" key="2">
    <source>
        <dbReference type="ARBA" id="ARBA00012438"/>
    </source>
</evidence>
<sequence>MPVLMPSHNSTGDSTGDQPIVIPIVILVIDDQPIVVESVRRLLAAETDMTVHACSDPTLALSIAAELNPSVILQDLIMPEVDGLILVKFFRAHPKTKDIPIVILSSNDEAEIKAAAFSAGANDYLVKLPDPIELIARLRYHSKAYHSFLKSNEAEQTLANNKVLEECVEARTTELKQALNNLKQAQAKLIHNEKMNSMGQLVAGIAHEVNNPINFIYGNLNYMDNYVQDLLNLIQTYQEHYPNPVSAISEKLEELDFEFTSQDLLSSFVSLRSGAKRIRDLVLSLRNFSRFDEAEIKKVDVHEGLDSTLAVLGAQLEGITVEKAYGDLSSLECYASQINQVFMHLIRNAIEAIRGLSTVSKSEQKSFGSDRKPMLHISTVSVHEGQRLAVWIADNGPGILPDIQDRIFDPFFTTKEVGNGTGLGLSI</sequence>
<dbReference type="CDD" id="cd00082">
    <property type="entry name" value="HisKA"/>
    <property type="match status" value="1"/>
</dbReference>
<dbReference type="InterPro" id="IPR005467">
    <property type="entry name" value="His_kinase_dom"/>
</dbReference>
<dbReference type="Proteomes" id="UP000249794">
    <property type="component" value="Unassembled WGS sequence"/>
</dbReference>
<keyword evidence="5" id="KW-0547">Nucleotide-binding</keyword>
<dbReference type="InterPro" id="IPR003661">
    <property type="entry name" value="HisK_dim/P_dom"/>
</dbReference>
<evidence type="ECO:0000313" key="13">
    <source>
        <dbReference type="EMBL" id="PZO59243.1"/>
    </source>
</evidence>
<evidence type="ECO:0000256" key="3">
    <source>
        <dbReference type="ARBA" id="ARBA00022553"/>
    </source>
</evidence>
<dbReference type="Gene3D" id="1.10.287.130">
    <property type="match status" value="1"/>
</dbReference>
<dbReference type="EC" id="2.7.13.3" evidence="2"/>
<reference evidence="14" key="1">
    <citation type="submission" date="2018-04" db="EMBL/GenBank/DDBJ databases">
        <authorList>
            <person name="Cornet L."/>
        </authorList>
    </citation>
    <scope>NUCLEOTIDE SEQUENCE [LARGE SCALE GENOMIC DNA]</scope>
</reference>
<keyword evidence="10" id="KW-0175">Coiled coil</keyword>
<keyword evidence="6 13" id="KW-0418">Kinase</keyword>
<dbReference type="SUPFAM" id="SSF55874">
    <property type="entry name" value="ATPase domain of HSP90 chaperone/DNA topoisomerase II/histidine kinase"/>
    <property type="match status" value="1"/>
</dbReference>
<comment type="caution">
    <text evidence="13">The sequence shown here is derived from an EMBL/GenBank/DDBJ whole genome shotgun (WGS) entry which is preliminary data.</text>
</comment>
<keyword evidence="3 9" id="KW-0597">Phosphoprotein</keyword>
<feature type="coiled-coil region" evidence="10">
    <location>
        <begin position="165"/>
        <end position="195"/>
    </location>
</feature>
<dbReference type="InterPro" id="IPR011006">
    <property type="entry name" value="CheY-like_superfamily"/>
</dbReference>
<feature type="modified residue" description="4-aspartylphosphate" evidence="9">
    <location>
        <position position="75"/>
    </location>
</feature>
<comment type="catalytic activity">
    <reaction evidence="1">
        <text>ATP + protein L-histidine = ADP + protein N-phospho-L-histidine.</text>
        <dbReference type="EC" id="2.7.13.3"/>
    </reaction>
</comment>
<dbReference type="GO" id="GO:0000155">
    <property type="term" value="F:phosphorelay sensor kinase activity"/>
    <property type="evidence" value="ECO:0007669"/>
    <property type="project" value="InterPro"/>
</dbReference>
<feature type="non-terminal residue" evidence="13">
    <location>
        <position position="427"/>
    </location>
</feature>
<dbReference type="EMBL" id="QBMP01000026">
    <property type="protein sequence ID" value="PZO59243.1"/>
    <property type="molecule type" value="Genomic_DNA"/>
</dbReference>
<reference evidence="13 14" key="2">
    <citation type="submission" date="2018-06" db="EMBL/GenBank/DDBJ databases">
        <title>Metagenomic assembly of (sub)arctic Cyanobacteria and their associated microbiome from non-axenic cultures.</title>
        <authorList>
            <person name="Baurain D."/>
        </authorList>
    </citation>
    <scope>NUCLEOTIDE SEQUENCE [LARGE SCALE GENOMIC DNA]</scope>
    <source>
        <strain evidence="13">ULC027bin1</strain>
    </source>
</reference>
<keyword evidence="8" id="KW-0902">Two-component regulatory system</keyword>
<gene>
    <name evidence="13" type="ORF">DCF15_04235</name>
</gene>
<dbReference type="AlphaFoldDB" id="A0A2W4XPA4"/>
<keyword evidence="7" id="KW-0067">ATP-binding</keyword>
<proteinExistence type="predicted"/>
<dbReference type="PROSITE" id="PS50109">
    <property type="entry name" value="HIS_KIN"/>
    <property type="match status" value="1"/>
</dbReference>
<keyword evidence="4" id="KW-0808">Transferase</keyword>
<protein>
    <recommendedName>
        <fullName evidence="2">histidine kinase</fullName>
        <ecNumber evidence="2">2.7.13.3</ecNumber>
    </recommendedName>
</protein>
<dbReference type="InterPro" id="IPR003594">
    <property type="entry name" value="HATPase_dom"/>
</dbReference>
<evidence type="ECO:0000313" key="14">
    <source>
        <dbReference type="Proteomes" id="UP000249794"/>
    </source>
</evidence>
<evidence type="ECO:0000256" key="5">
    <source>
        <dbReference type="ARBA" id="ARBA00022741"/>
    </source>
</evidence>
<dbReference type="Gene3D" id="3.30.565.10">
    <property type="entry name" value="Histidine kinase-like ATPase, C-terminal domain"/>
    <property type="match status" value="1"/>
</dbReference>
<feature type="domain" description="Histidine kinase" evidence="11">
    <location>
        <begin position="204"/>
        <end position="427"/>
    </location>
</feature>
<dbReference type="PANTHER" id="PTHR43065:SF10">
    <property type="entry name" value="PEROXIDE STRESS-ACTIVATED HISTIDINE KINASE MAK3"/>
    <property type="match status" value="1"/>
</dbReference>
<dbReference type="Pfam" id="PF00072">
    <property type="entry name" value="Response_reg"/>
    <property type="match status" value="1"/>
</dbReference>
<evidence type="ECO:0000259" key="12">
    <source>
        <dbReference type="PROSITE" id="PS50110"/>
    </source>
</evidence>
<evidence type="ECO:0000256" key="9">
    <source>
        <dbReference type="PROSITE-ProRule" id="PRU00169"/>
    </source>
</evidence>
<name>A0A2W4XPA4_9CYAN</name>
<dbReference type="PRINTS" id="PR00344">
    <property type="entry name" value="BCTRLSENSOR"/>
</dbReference>
<evidence type="ECO:0000256" key="4">
    <source>
        <dbReference type="ARBA" id="ARBA00022679"/>
    </source>
</evidence>
<dbReference type="InterPro" id="IPR036097">
    <property type="entry name" value="HisK_dim/P_sf"/>
</dbReference>
<dbReference type="InterPro" id="IPR001789">
    <property type="entry name" value="Sig_transdc_resp-reg_receiver"/>
</dbReference>
<dbReference type="InterPro" id="IPR004358">
    <property type="entry name" value="Sig_transdc_His_kin-like_C"/>
</dbReference>